<organism evidence="1">
    <name type="scientific">Lepeophtheirus salmonis</name>
    <name type="common">Salmon louse</name>
    <name type="synonym">Caligus salmonis</name>
    <dbReference type="NCBI Taxonomy" id="72036"/>
    <lineage>
        <taxon>Eukaryota</taxon>
        <taxon>Metazoa</taxon>
        <taxon>Ecdysozoa</taxon>
        <taxon>Arthropoda</taxon>
        <taxon>Crustacea</taxon>
        <taxon>Multicrustacea</taxon>
        <taxon>Hexanauplia</taxon>
        <taxon>Copepoda</taxon>
        <taxon>Siphonostomatoida</taxon>
        <taxon>Caligidae</taxon>
        <taxon>Lepeophtheirus</taxon>
    </lineage>
</organism>
<dbReference type="EMBL" id="HACA01031967">
    <property type="protein sequence ID" value="CDW49328.1"/>
    <property type="molecule type" value="Transcribed_RNA"/>
</dbReference>
<dbReference type="AlphaFoldDB" id="A0A0K2VFN8"/>
<name>A0A0K2VFN8_LEPSM</name>
<proteinExistence type="predicted"/>
<protein>
    <submittedName>
        <fullName evidence="1">Uncharacterized protein</fullName>
    </submittedName>
</protein>
<sequence length="71" mass="8228">MNTSNEEGQWEAFHSFSVELKALRNKPILKIGLLQTDKKLCFGAIPTLFRHVKHIVEIRNSRKSDEEGEVY</sequence>
<reference evidence="1" key="1">
    <citation type="submission" date="2014-05" db="EMBL/GenBank/DDBJ databases">
        <authorList>
            <person name="Chronopoulou M."/>
        </authorList>
    </citation>
    <scope>NUCLEOTIDE SEQUENCE</scope>
    <source>
        <tissue evidence="1">Whole organism</tissue>
    </source>
</reference>
<evidence type="ECO:0000313" key="1">
    <source>
        <dbReference type="EMBL" id="CDW49328.1"/>
    </source>
</evidence>
<accession>A0A0K2VFN8</accession>